<evidence type="ECO:0008006" key="4">
    <source>
        <dbReference type="Google" id="ProtNLM"/>
    </source>
</evidence>
<name>A0ABQ6R174_9BACT</name>
<organism evidence="2 3">
    <name type="scientific">Corallococcus caeni</name>
    <dbReference type="NCBI Taxonomy" id="3082388"/>
    <lineage>
        <taxon>Bacteria</taxon>
        <taxon>Pseudomonadati</taxon>
        <taxon>Myxococcota</taxon>
        <taxon>Myxococcia</taxon>
        <taxon>Myxococcales</taxon>
        <taxon>Cystobacterineae</taxon>
        <taxon>Myxococcaceae</taxon>
        <taxon>Corallococcus</taxon>
    </lineage>
</organism>
<gene>
    <name evidence="2" type="ORF">ASNO1_63160</name>
</gene>
<dbReference type="Gene3D" id="3.10.310.40">
    <property type="match status" value="1"/>
</dbReference>
<dbReference type="Proteomes" id="UP001342631">
    <property type="component" value="Unassembled WGS sequence"/>
</dbReference>
<dbReference type="RefSeq" id="WP_338281096.1">
    <property type="nucleotide sequence ID" value="NZ_BTTX01000007.1"/>
</dbReference>
<feature type="region of interest" description="Disordered" evidence="1">
    <location>
        <begin position="463"/>
        <end position="482"/>
    </location>
</feature>
<dbReference type="EMBL" id="BTTX01000007">
    <property type="protein sequence ID" value="GMU10062.1"/>
    <property type="molecule type" value="Genomic_DNA"/>
</dbReference>
<keyword evidence="3" id="KW-1185">Reference proteome</keyword>
<proteinExistence type="predicted"/>
<accession>A0ABQ6R174</accession>
<protein>
    <recommendedName>
        <fullName evidence="4">GNAT family N-acetyltransferase</fullName>
    </recommendedName>
</protein>
<sequence>MNLYDAQTVDSCNWPDTPEGRMARDFIVPLVKHGSTAYVTDRTTFQVLALEELRLPLAVNDTEYDNSALHSTFSRYITLQMTGVTAEAFGAARAAVMRGAMHTVGALLKAAGINKVVLVDHWLVLRNVHSQPTGEQVDRITAFLAERFPHHAIVFCALNPAGYAPLLNTLVERGYALLYAAHTRMTLPLQEVSKQVRENRRRDARLLEASGYRVVDGREVPDCEPRLEELYRALNGGKYHTNLQFTQEWYLWTLRQGLLTYKLAVKDGRVDGFYAHHVSQGVLFSPLFGYDLALPQELGLYRGLVFQLMNDALDVGLTIELGPGADPFKSMRGSVPLPRWSAVYTEHLSGPRRMAWRALQRYANDAVRPPTVAMLRKVDGDAVVGFGPPQTPLASPLGQTPLEAARKVREQLDALEAALDAAASLPGDARLQALAPLSQTLHNWPQPMSRVVALRERLTKLEHEARRKPARPAESHGPTPAEHARQLLESATRWGDTALVAAHLGEAPAPHLKALVEALRGAAGSVGVVLTATRGDKVVLVTAASAALRGLGLDAGQLMAAAAPCVDGKGGGSLDVAWGGGSRADGVDAALDAARSRVCTHLGIES</sequence>
<dbReference type="SUPFAM" id="SSF55729">
    <property type="entry name" value="Acyl-CoA N-acyltransferases (Nat)"/>
    <property type="match status" value="1"/>
</dbReference>
<reference evidence="2 3" key="1">
    <citation type="journal article" date="2024" name="Arch. Microbiol.">
        <title>Corallococcus caeni sp. nov., a novel myxobacterium isolated from activated sludge.</title>
        <authorList>
            <person name="Tomita S."/>
            <person name="Nakai R."/>
            <person name="Kuroda K."/>
            <person name="Kurashita H."/>
            <person name="Hatamoto M."/>
            <person name="Yamaguchi T."/>
            <person name="Narihiro T."/>
        </authorList>
    </citation>
    <scope>NUCLEOTIDE SEQUENCE [LARGE SCALE GENOMIC DNA]</scope>
    <source>
        <strain evidence="2 3">NO1</strain>
    </source>
</reference>
<evidence type="ECO:0000256" key="1">
    <source>
        <dbReference type="SAM" id="MobiDB-lite"/>
    </source>
</evidence>
<dbReference type="InterPro" id="IPR016181">
    <property type="entry name" value="Acyl_CoA_acyltransferase"/>
</dbReference>
<comment type="caution">
    <text evidence="2">The sequence shown here is derived from an EMBL/GenBank/DDBJ whole genome shotgun (WGS) entry which is preliminary data.</text>
</comment>
<feature type="compositionally biased region" description="Basic and acidic residues" evidence="1">
    <location>
        <begin position="463"/>
        <end position="474"/>
    </location>
</feature>
<evidence type="ECO:0000313" key="2">
    <source>
        <dbReference type="EMBL" id="GMU10062.1"/>
    </source>
</evidence>
<evidence type="ECO:0000313" key="3">
    <source>
        <dbReference type="Proteomes" id="UP001342631"/>
    </source>
</evidence>